<dbReference type="CDD" id="cd00038">
    <property type="entry name" value="CAP_ED"/>
    <property type="match status" value="1"/>
</dbReference>
<name>A0ABZ2YUX4_9BACT</name>
<evidence type="ECO:0000313" key="3">
    <source>
        <dbReference type="Proteomes" id="UP001485459"/>
    </source>
</evidence>
<dbReference type="RefSeq" id="WP_341838236.1">
    <property type="nucleotide sequence ID" value="NZ_CP149822.1"/>
</dbReference>
<dbReference type="Proteomes" id="UP001485459">
    <property type="component" value="Chromosome"/>
</dbReference>
<gene>
    <name evidence="2" type="ORF">WJU16_10325</name>
</gene>
<dbReference type="Gene3D" id="2.60.120.10">
    <property type="entry name" value="Jelly Rolls"/>
    <property type="match status" value="1"/>
</dbReference>
<sequence>MISELTAHIEKFAPLPEGAGDILQTYLERRSYRRKDLLLRAGHICTANYFIIQGCCRTFQVTEKDTELTNHFAIENWWITDYFSLESGKPSAYNIQAIEDTECMVLYRDRQDELFEKLPQLERYFRIISQRALAAALQRVTYIFGNTGEERYDHFRQLFPGFLQRVPQYMLASYLGFTAEFLSRIRAKRG</sequence>
<dbReference type="SUPFAM" id="SSF51206">
    <property type="entry name" value="cAMP-binding domain-like"/>
    <property type="match status" value="1"/>
</dbReference>
<accession>A0ABZ2YUX4</accession>
<dbReference type="Pfam" id="PF00027">
    <property type="entry name" value="cNMP_binding"/>
    <property type="match status" value="1"/>
</dbReference>
<evidence type="ECO:0000259" key="1">
    <source>
        <dbReference type="Pfam" id="PF00027"/>
    </source>
</evidence>
<dbReference type="InterPro" id="IPR018490">
    <property type="entry name" value="cNMP-bd_dom_sf"/>
</dbReference>
<evidence type="ECO:0000313" key="2">
    <source>
        <dbReference type="EMBL" id="WZN43427.1"/>
    </source>
</evidence>
<dbReference type="EMBL" id="CP149822">
    <property type="protein sequence ID" value="WZN43427.1"/>
    <property type="molecule type" value="Genomic_DNA"/>
</dbReference>
<keyword evidence="3" id="KW-1185">Reference proteome</keyword>
<organism evidence="2 3">
    <name type="scientific">Chitinophaga pollutisoli</name>
    <dbReference type="NCBI Taxonomy" id="3133966"/>
    <lineage>
        <taxon>Bacteria</taxon>
        <taxon>Pseudomonadati</taxon>
        <taxon>Bacteroidota</taxon>
        <taxon>Chitinophagia</taxon>
        <taxon>Chitinophagales</taxon>
        <taxon>Chitinophagaceae</taxon>
        <taxon>Chitinophaga</taxon>
    </lineage>
</organism>
<feature type="domain" description="Cyclic nucleotide-binding" evidence="1">
    <location>
        <begin position="29"/>
        <end position="116"/>
    </location>
</feature>
<proteinExistence type="predicted"/>
<dbReference type="InterPro" id="IPR014710">
    <property type="entry name" value="RmlC-like_jellyroll"/>
</dbReference>
<protein>
    <submittedName>
        <fullName evidence="2">Crp/Fnr family transcriptional regulator</fullName>
    </submittedName>
</protein>
<dbReference type="InterPro" id="IPR000595">
    <property type="entry name" value="cNMP-bd_dom"/>
</dbReference>
<reference evidence="3" key="1">
    <citation type="submission" date="2024-03" db="EMBL/GenBank/DDBJ databases">
        <title>Chitinophaga horti sp. nov., isolated from garden soil.</title>
        <authorList>
            <person name="Lee D.S."/>
            <person name="Han D.M."/>
            <person name="Baek J.H."/>
            <person name="Choi D.G."/>
            <person name="Jeon J.H."/>
            <person name="Jeon C.O."/>
        </authorList>
    </citation>
    <scope>NUCLEOTIDE SEQUENCE [LARGE SCALE GENOMIC DNA]</scope>
    <source>
        <strain evidence="3">GPA1</strain>
    </source>
</reference>